<dbReference type="Proteomes" id="UP000790377">
    <property type="component" value="Unassembled WGS sequence"/>
</dbReference>
<proteinExistence type="predicted"/>
<evidence type="ECO:0000313" key="2">
    <source>
        <dbReference type="Proteomes" id="UP000790377"/>
    </source>
</evidence>
<protein>
    <submittedName>
        <fullName evidence="1">Uncharacterized protein</fullName>
    </submittedName>
</protein>
<accession>A0ACB8AG43</accession>
<evidence type="ECO:0000313" key="1">
    <source>
        <dbReference type="EMBL" id="KAH7912324.1"/>
    </source>
</evidence>
<dbReference type="EMBL" id="MU267654">
    <property type="protein sequence ID" value="KAH7912324.1"/>
    <property type="molecule type" value="Genomic_DNA"/>
</dbReference>
<reference evidence="1" key="1">
    <citation type="journal article" date="2021" name="New Phytol.">
        <title>Evolutionary innovations through gain and loss of genes in the ectomycorrhizal Boletales.</title>
        <authorList>
            <person name="Wu G."/>
            <person name="Miyauchi S."/>
            <person name="Morin E."/>
            <person name="Kuo A."/>
            <person name="Drula E."/>
            <person name="Varga T."/>
            <person name="Kohler A."/>
            <person name="Feng B."/>
            <person name="Cao Y."/>
            <person name="Lipzen A."/>
            <person name="Daum C."/>
            <person name="Hundley H."/>
            <person name="Pangilinan J."/>
            <person name="Johnson J."/>
            <person name="Barry K."/>
            <person name="LaButti K."/>
            <person name="Ng V."/>
            <person name="Ahrendt S."/>
            <person name="Min B."/>
            <person name="Choi I.G."/>
            <person name="Park H."/>
            <person name="Plett J.M."/>
            <person name="Magnuson J."/>
            <person name="Spatafora J.W."/>
            <person name="Nagy L.G."/>
            <person name="Henrissat B."/>
            <person name="Grigoriev I.V."/>
            <person name="Yang Z.L."/>
            <person name="Xu J."/>
            <person name="Martin F.M."/>
        </authorList>
    </citation>
    <scope>NUCLEOTIDE SEQUENCE</scope>
    <source>
        <strain evidence="1">ATCC 28755</strain>
    </source>
</reference>
<name>A0ACB8AG43_9AGAM</name>
<gene>
    <name evidence="1" type="ORF">BJ138DRAFT_1171990</name>
</gene>
<sequence>MARNPPHQNSGILSNVFSFVSRELESFVANATGGDISDPGPSKPRKNIPPKSRKSCEENQVSRKRHQLSNMEKVHHTIIDNSTLPQSPSIAKHARGKSNILSQSTRPKTYSRGTHRSNSPKNHSAADPASEELSASDRSPSSSPTPPPLSRTLKRRQSITMPGSFLPRSSSLEPELDHGASHALLSISAQGSESGPSFTAPKSLPESTSAITSDTDGQVPVAPSPWRLNAVSSVKDAIDRFHAGDAKEADFSLLLPSPDNSPVKGKAIAGISTTHKPSSKGKEKERSRVDDSFSFDLDADTSGVIRVRNKQRELDGVLRDRDEQDIGSAREKDKEKIRELEDEIRRLKEELSRQSRQRLAADATNIPPPPPPPLPPPLPVRIPLGTSHGPTDPNMFLSARAALRHTNTPVEAPINAVLRTKRQGQPTVNVPSDKMAAFLNEMKTVRLRKVGSGAIPGPSNSSRNGVGSSVAGPSGLSRSVSSGSTRLPTSNGPRRNSTSVPSDIRREAVVRTGEKRKIDAIGGDNLEDVLRAAVRRRSNNASDTSASLTSLAASNPRAANASSTSSTRNQTWPSISASANETDITTPSLCSDNEDREGNGSLEDRLPSTPPGPRTSLADFRRKTAGYRDREVIDVDMLDDEISTQPTRVPGSPRIRRPSNELFTKRPPMSPITVPTPRKIKPPARTRRGATPKPKAVALLDSEEDGEDDEDPLSLTFPLAKKDKTPTRPGPTQRKPRDIPQQKSRRRWTLDEELRDARARSSDDGLDSGVLVGVGTRSKRKGFLAHGGAGGSPVFMGVGYVQGAEESEEEYIPKRTSRSRTRKS</sequence>
<comment type="caution">
    <text evidence="1">The sequence shown here is derived from an EMBL/GenBank/DDBJ whole genome shotgun (WGS) entry which is preliminary data.</text>
</comment>
<organism evidence="1 2">
    <name type="scientific">Hygrophoropsis aurantiaca</name>
    <dbReference type="NCBI Taxonomy" id="72124"/>
    <lineage>
        <taxon>Eukaryota</taxon>
        <taxon>Fungi</taxon>
        <taxon>Dikarya</taxon>
        <taxon>Basidiomycota</taxon>
        <taxon>Agaricomycotina</taxon>
        <taxon>Agaricomycetes</taxon>
        <taxon>Agaricomycetidae</taxon>
        <taxon>Boletales</taxon>
        <taxon>Coniophorineae</taxon>
        <taxon>Hygrophoropsidaceae</taxon>
        <taxon>Hygrophoropsis</taxon>
    </lineage>
</organism>
<keyword evidence="2" id="KW-1185">Reference proteome</keyword>